<name>A0A7C9BLJ4_9BACT</name>
<dbReference type="Proteomes" id="UP000479293">
    <property type="component" value="Unassembled WGS sequence"/>
</dbReference>
<accession>A0A7C9BLJ4</accession>
<dbReference type="AlphaFoldDB" id="A0A7C9BLJ4"/>
<dbReference type="Pfam" id="PF06580">
    <property type="entry name" value="His_kinase"/>
    <property type="match status" value="1"/>
</dbReference>
<dbReference type="RefSeq" id="WP_152765132.1">
    <property type="nucleotide sequence ID" value="NZ_WHLY01000002.1"/>
</dbReference>
<evidence type="ECO:0000313" key="4">
    <source>
        <dbReference type="Proteomes" id="UP000479293"/>
    </source>
</evidence>
<dbReference type="InterPro" id="IPR050640">
    <property type="entry name" value="Bact_2-comp_sensor_kinase"/>
</dbReference>
<keyword evidence="1" id="KW-0472">Membrane</keyword>
<evidence type="ECO:0000256" key="1">
    <source>
        <dbReference type="SAM" id="Phobius"/>
    </source>
</evidence>
<dbReference type="GO" id="GO:0016020">
    <property type="term" value="C:membrane"/>
    <property type="evidence" value="ECO:0007669"/>
    <property type="project" value="InterPro"/>
</dbReference>
<dbReference type="PANTHER" id="PTHR34220">
    <property type="entry name" value="SENSOR HISTIDINE KINASE YPDA"/>
    <property type="match status" value="1"/>
</dbReference>
<keyword evidence="1" id="KW-1133">Transmembrane helix</keyword>
<evidence type="ECO:0000313" key="3">
    <source>
        <dbReference type="EMBL" id="MPR36863.1"/>
    </source>
</evidence>
<dbReference type="InterPro" id="IPR010559">
    <property type="entry name" value="Sig_transdc_His_kin_internal"/>
</dbReference>
<protein>
    <submittedName>
        <fullName evidence="3">Sensor protein lytS</fullName>
    </submittedName>
</protein>
<gene>
    <name evidence="3" type="ORF">GBK04_26910</name>
</gene>
<feature type="transmembrane region" description="Helical" evidence="1">
    <location>
        <begin position="38"/>
        <end position="57"/>
    </location>
</feature>
<dbReference type="PANTHER" id="PTHR34220:SF7">
    <property type="entry name" value="SENSOR HISTIDINE KINASE YPDA"/>
    <property type="match status" value="1"/>
</dbReference>
<feature type="transmembrane region" description="Helical" evidence="1">
    <location>
        <begin position="12"/>
        <end position="32"/>
    </location>
</feature>
<keyword evidence="4" id="KW-1185">Reference proteome</keyword>
<comment type="caution">
    <text evidence="3">The sequence shown here is derived from an EMBL/GenBank/DDBJ whole genome shotgun (WGS) entry which is preliminary data.</text>
</comment>
<proteinExistence type="predicted"/>
<evidence type="ECO:0000259" key="2">
    <source>
        <dbReference type="Pfam" id="PF06580"/>
    </source>
</evidence>
<dbReference type="GO" id="GO:0000155">
    <property type="term" value="F:phosphorelay sensor kinase activity"/>
    <property type="evidence" value="ECO:0007669"/>
    <property type="project" value="InterPro"/>
</dbReference>
<sequence>MKAPPNDTRLRLLGPLGLFVFVGVFFRLDWYFQLPFKTILINDTIALIAGLVSWQIARWVVLRIQKNYPGLANSPRRLLWLLAVLPVLANFAWVMRHAARFLIDGKFLYFNNTIELSRTIGIQLFYHFIYFTVYEVWYILRQWHRETVETNALEKTSLQSQLSSLQHQVNPHFLFNSLNSLSSLIGENPHHADAFLEELTSVFRYLLQASERYLVTLGEEVTFIHSYGHLLQARYQQGIRLELDIDHAYESLAVAPLTLQILVENAVRYNVTLPEQPLHIRIFTTPERRLGVANTLQRRSLRVETTGGGLTNLTMRYALLNEGELLIEEQPEWFLVSVPLISKTTVEATN</sequence>
<reference evidence="3 4" key="1">
    <citation type="submission" date="2019-10" db="EMBL/GenBank/DDBJ databases">
        <title>Draft Genome Sequence of Cytophagaceae sp. SJW1-29.</title>
        <authorList>
            <person name="Choi A."/>
        </authorList>
    </citation>
    <scope>NUCLEOTIDE SEQUENCE [LARGE SCALE GENOMIC DNA]</scope>
    <source>
        <strain evidence="3 4">SJW1-29</strain>
    </source>
</reference>
<feature type="transmembrane region" description="Helical" evidence="1">
    <location>
        <begin position="119"/>
        <end position="140"/>
    </location>
</feature>
<keyword evidence="1" id="KW-0812">Transmembrane</keyword>
<feature type="domain" description="Signal transduction histidine kinase internal region" evidence="2">
    <location>
        <begin position="161"/>
        <end position="237"/>
    </location>
</feature>
<feature type="transmembrane region" description="Helical" evidence="1">
    <location>
        <begin position="78"/>
        <end position="99"/>
    </location>
</feature>
<organism evidence="3 4">
    <name type="scientific">Salmonirosea aquatica</name>
    <dbReference type="NCBI Taxonomy" id="2654236"/>
    <lineage>
        <taxon>Bacteria</taxon>
        <taxon>Pseudomonadati</taxon>
        <taxon>Bacteroidota</taxon>
        <taxon>Cytophagia</taxon>
        <taxon>Cytophagales</taxon>
        <taxon>Spirosomataceae</taxon>
        <taxon>Salmonirosea</taxon>
    </lineage>
</organism>
<dbReference type="EMBL" id="WHLY01000002">
    <property type="protein sequence ID" value="MPR36863.1"/>
    <property type="molecule type" value="Genomic_DNA"/>
</dbReference>